<proteinExistence type="predicted"/>
<keyword evidence="3" id="KW-1185">Reference proteome</keyword>
<comment type="caution">
    <text evidence="2">The sequence shown here is derived from an EMBL/GenBank/DDBJ whole genome shotgun (WGS) entry which is preliminary data.</text>
</comment>
<dbReference type="Proteomes" id="UP000252519">
    <property type="component" value="Unassembled WGS sequence"/>
</dbReference>
<evidence type="ECO:0000313" key="2">
    <source>
        <dbReference type="EMBL" id="RCN24790.1"/>
    </source>
</evidence>
<gene>
    <name evidence="2" type="ORF">ANCCAN_29506</name>
</gene>
<accession>A0A368F1A6</accession>
<feature type="region of interest" description="Disordered" evidence="1">
    <location>
        <begin position="72"/>
        <end position="92"/>
    </location>
</feature>
<protein>
    <submittedName>
        <fullName evidence="2">Uncharacterized protein</fullName>
    </submittedName>
</protein>
<feature type="compositionally biased region" description="Basic and acidic residues" evidence="1">
    <location>
        <begin position="78"/>
        <end position="92"/>
    </location>
</feature>
<reference evidence="2 3" key="1">
    <citation type="submission" date="2014-10" db="EMBL/GenBank/DDBJ databases">
        <title>Draft genome of the hookworm Ancylostoma caninum.</title>
        <authorList>
            <person name="Mitreva M."/>
        </authorList>
    </citation>
    <scope>NUCLEOTIDE SEQUENCE [LARGE SCALE GENOMIC DNA]</scope>
    <source>
        <strain evidence="2 3">Baltimore</strain>
    </source>
</reference>
<dbReference type="EMBL" id="JOJR01016680">
    <property type="protein sequence ID" value="RCN24790.1"/>
    <property type="molecule type" value="Genomic_DNA"/>
</dbReference>
<evidence type="ECO:0000256" key="1">
    <source>
        <dbReference type="SAM" id="MobiDB-lite"/>
    </source>
</evidence>
<sequence>MWVYTVMVIVEAEQLEVEKQKKRGKKLRKRKKKNKTSVGIEPIFLRFPLHHLTVTPSSSLFDDDGAQCNENMLSDTSLVKENRKERRNESKK</sequence>
<organism evidence="2 3">
    <name type="scientific">Ancylostoma caninum</name>
    <name type="common">Dog hookworm</name>
    <dbReference type="NCBI Taxonomy" id="29170"/>
    <lineage>
        <taxon>Eukaryota</taxon>
        <taxon>Metazoa</taxon>
        <taxon>Ecdysozoa</taxon>
        <taxon>Nematoda</taxon>
        <taxon>Chromadorea</taxon>
        <taxon>Rhabditida</taxon>
        <taxon>Rhabditina</taxon>
        <taxon>Rhabditomorpha</taxon>
        <taxon>Strongyloidea</taxon>
        <taxon>Ancylostomatidae</taxon>
        <taxon>Ancylostomatinae</taxon>
        <taxon>Ancylostoma</taxon>
    </lineage>
</organism>
<dbReference type="AlphaFoldDB" id="A0A368F1A6"/>
<evidence type="ECO:0000313" key="3">
    <source>
        <dbReference type="Proteomes" id="UP000252519"/>
    </source>
</evidence>
<name>A0A368F1A6_ANCCA</name>